<evidence type="ECO:0000256" key="3">
    <source>
        <dbReference type="ARBA" id="ARBA00022452"/>
    </source>
</evidence>
<evidence type="ECO:0000256" key="7">
    <source>
        <dbReference type="ARBA" id="ARBA00023237"/>
    </source>
</evidence>
<dbReference type="InterPro" id="IPR000531">
    <property type="entry name" value="Beta-barrel_TonB"/>
</dbReference>
<dbReference type="InterPro" id="IPR036942">
    <property type="entry name" value="Beta-barrel_TonB_sf"/>
</dbReference>
<dbReference type="PANTHER" id="PTHR30069">
    <property type="entry name" value="TONB-DEPENDENT OUTER MEMBRANE RECEPTOR"/>
    <property type="match status" value="1"/>
</dbReference>
<comment type="similarity">
    <text evidence="8">Belongs to the TonB-dependent receptor family.</text>
</comment>
<keyword evidence="4 8" id="KW-0812">Transmembrane</keyword>
<dbReference type="SUPFAM" id="SSF56935">
    <property type="entry name" value="Porins"/>
    <property type="match status" value="1"/>
</dbReference>
<evidence type="ECO:0000313" key="10">
    <source>
        <dbReference type="EMBL" id="RLZ09700.1"/>
    </source>
</evidence>
<sequence>MKRFIITSFCCASSMGYAQQMDSINTSINLDPVSIFNHLKTNIKPNTSSNFNHNDIFNSHQEIKLIKRSNYAIDPSFRANQYEQLNVQFDGGIKAMNACPNRMDPITTHLSMNQIQEVEVIKGPYSMRFGPNFGGIINLISHQLNDKYGFQANYISSFQSNPNAFTNQLKLSYNKEKWDVQAGYNYQDSKNYKDGNGIIVPSSYKSQDYFLKLGLKSNNKSRYEFGLQQQFGRNILHPTLPMDTSYDDTTIFHFIGKTKLKNSFVKEIQSKIYSSFVTHQMNNLNRPNSKMMRMITDVESTTIGGKIEAIWKLKKLNIYNGLDWIYIHRDGLKNSTMLMHDGHLITNPITKQSSVWQNTNQNNLGLFFQGDYHINSTNKFDFGFRIDKNELKINDPSILFQTYYSNLNPIDYNFSGTLSYTKNLTHNQKISFLFGRGIRSGDMIERTINLHQVGMDGASYFGNPNLKPEENYQFEIQYKKQNNKLHLDFSVYQSFIKNYIVAKQDFFMIDGNKQNLKQFTNIQNAIKVGFDLGWNYHFNSNYGLNGNLNYIYTKNKDWNEAIALTPPLENTIKFSFQNKWLNLNLEHQFVNHQNRIANSFGEKYSTSYHLMHFNSLIKLTDKIQLTFGIENLFDKFYQSHLNFNYKNQLDLPLMQRMANPGRNFKLQMKYNF</sequence>
<dbReference type="OrthoDB" id="9759247at2"/>
<reference evidence="10 11" key="1">
    <citation type="submission" date="2018-10" db="EMBL/GenBank/DDBJ databases">
        <authorList>
            <person name="Chen X."/>
        </authorList>
    </citation>
    <scope>NUCLEOTIDE SEQUENCE [LARGE SCALE GENOMIC DNA]</scope>
    <source>
        <strain evidence="10 11">YIM 102668</strain>
    </source>
</reference>
<evidence type="ECO:0000256" key="6">
    <source>
        <dbReference type="ARBA" id="ARBA00023136"/>
    </source>
</evidence>
<dbReference type="Proteomes" id="UP000275348">
    <property type="component" value="Unassembled WGS sequence"/>
</dbReference>
<protein>
    <submittedName>
        <fullName evidence="10">TonB-dependent receptor</fullName>
    </submittedName>
</protein>
<evidence type="ECO:0000259" key="9">
    <source>
        <dbReference type="Pfam" id="PF00593"/>
    </source>
</evidence>
<keyword evidence="3 8" id="KW-1134">Transmembrane beta strand</keyword>
<keyword evidence="6 8" id="KW-0472">Membrane</keyword>
<keyword evidence="11" id="KW-1185">Reference proteome</keyword>
<keyword evidence="7 8" id="KW-0998">Cell outer membrane</keyword>
<dbReference type="Pfam" id="PF00593">
    <property type="entry name" value="TonB_dep_Rec_b-barrel"/>
    <property type="match status" value="1"/>
</dbReference>
<gene>
    <name evidence="10" type="ORF">EAH69_07895</name>
</gene>
<organism evidence="10 11">
    <name type="scientific">Faecalibacter macacae</name>
    <dbReference type="NCBI Taxonomy" id="1859289"/>
    <lineage>
        <taxon>Bacteria</taxon>
        <taxon>Pseudomonadati</taxon>
        <taxon>Bacteroidota</taxon>
        <taxon>Flavobacteriia</taxon>
        <taxon>Flavobacteriales</taxon>
        <taxon>Weeksellaceae</taxon>
        <taxon>Faecalibacter</taxon>
    </lineage>
</organism>
<dbReference type="GO" id="GO:0015344">
    <property type="term" value="F:siderophore uptake transmembrane transporter activity"/>
    <property type="evidence" value="ECO:0007669"/>
    <property type="project" value="TreeGrafter"/>
</dbReference>
<dbReference type="PROSITE" id="PS52016">
    <property type="entry name" value="TONB_DEPENDENT_REC_3"/>
    <property type="match status" value="1"/>
</dbReference>
<dbReference type="AlphaFoldDB" id="A0A3L9M9E1"/>
<evidence type="ECO:0000256" key="8">
    <source>
        <dbReference type="PROSITE-ProRule" id="PRU01360"/>
    </source>
</evidence>
<dbReference type="InterPro" id="IPR037066">
    <property type="entry name" value="Plug_dom_sf"/>
</dbReference>
<comment type="subcellular location">
    <subcellularLocation>
        <location evidence="1 8">Cell outer membrane</location>
        <topology evidence="1 8">Multi-pass membrane protein</topology>
    </subcellularLocation>
</comment>
<accession>A0A3L9M9E1</accession>
<dbReference type="Gene3D" id="2.170.130.10">
    <property type="entry name" value="TonB-dependent receptor, plug domain"/>
    <property type="match status" value="1"/>
</dbReference>
<evidence type="ECO:0000256" key="1">
    <source>
        <dbReference type="ARBA" id="ARBA00004571"/>
    </source>
</evidence>
<keyword evidence="5" id="KW-0798">TonB box</keyword>
<dbReference type="GO" id="GO:0009279">
    <property type="term" value="C:cell outer membrane"/>
    <property type="evidence" value="ECO:0007669"/>
    <property type="project" value="UniProtKB-SubCell"/>
</dbReference>
<dbReference type="GO" id="GO:0044718">
    <property type="term" value="P:siderophore transmembrane transport"/>
    <property type="evidence" value="ECO:0007669"/>
    <property type="project" value="TreeGrafter"/>
</dbReference>
<evidence type="ECO:0000313" key="11">
    <source>
        <dbReference type="Proteomes" id="UP000275348"/>
    </source>
</evidence>
<dbReference type="RefSeq" id="WP_121934653.1">
    <property type="nucleotide sequence ID" value="NZ_RDOJ01000009.1"/>
</dbReference>
<dbReference type="InterPro" id="IPR010917">
    <property type="entry name" value="TonB_rcpt_CS"/>
</dbReference>
<keyword evidence="2 8" id="KW-0813">Transport</keyword>
<dbReference type="PROSITE" id="PS01156">
    <property type="entry name" value="TONB_DEPENDENT_REC_2"/>
    <property type="match status" value="1"/>
</dbReference>
<name>A0A3L9M9E1_9FLAO</name>
<dbReference type="InterPro" id="IPR039426">
    <property type="entry name" value="TonB-dep_rcpt-like"/>
</dbReference>
<evidence type="ECO:0000256" key="5">
    <source>
        <dbReference type="ARBA" id="ARBA00023077"/>
    </source>
</evidence>
<proteinExistence type="inferred from homology"/>
<feature type="domain" description="TonB-dependent receptor-like beta-barrel" evidence="9">
    <location>
        <begin position="301"/>
        <end position="632"/>
    </location>
</feature>
<dbReference type="PANTHER" id="PTHR30069:SF49">
    <property type="entry name" value="OUTER MEMBRANE PROTEIN C"/>
    <property type="match status" value="1"/>
</dbReference>
<evidence type="ECO:0000256" key="4">
    <source>
        <dbReference type="ARBA" id="ARBA00022692"/>
    </source>
</evidence>
<dbReference type="Gene3D" id="2.40.170.20">
    <property type="entry name" value="TonB-dependent receptor, beta-barrel domain"/>
    <property type="match status" value="1"/>
</dbReference>
<keyword evidence="10" id="KW-0675">Receptor</keyword>
<evidence type="ECO:0000256" key="2">
    <source>
        <dbReference type="ARBA" id="ARBA00022448"/>
    </source>
</evidence>
<comment type="caution">
    <text evidence="10">The sequence shown here is derived from an EMBL/GenBank/DDBJ whole genome shotgun (WGS) entry which is preliminary data.</text>
</comment>
<dbReference type="EMBL" id="RDOJ01000009">
    <property type="protein sequence ID" value="RLZ09700.1"/>
    <property type="molecule type" value="Genomic_DNA"/>
</dbReference>